<evidence type="ECO:0000313" key="1">
    <source>
        <dbReference type="EMBL" id="CAK5075920.1"/>
    </source>
</evidence>
<dbReference type="EMBL" id="CAVMJV010000029">
    <property type="protein sequence ID" value="CAK5075920.1"/>
    <property type="molecule type" value="Genomic_DNA"/>
</dbReference>
<name>A0ACB0ZAM1_MELEN</name>
<organism evidence="1 2">
    <name type="scientific">Meloidogyne enterolobii</name>
    <name type="common">Root-knot nematode worm</name>
    <name type="synonym">Meloidogyne mayaguensis</name>
    <dbReference type="NCBI Taxonomy" id="390850"/>
    <lineage>
        <taxon>Eukaryota</taxon>
        <taxon>Metazoa</taxon>
        <taxon>Ecdysozoa</taxon>
        <taxon>Nematoda</taxon>
        <taxon>Chromadorea</taxon>
        <taxon>Rhabditida</taxon>
        <taxon>Tylenchina</taxon>
        <taxon>Tylenchomorpha</taxon>
        <taxon>Tylenchoidea</taxon>
        <taxon>Meloidogynidae</taxon>
        <taxon>Meloidogyninae</taxon>
        <taxon>Meloidogyne</taxon>
    </lineage>
</organism>
<comment type="caution">
    <text evidence="1">The sequence shown here is derived from an EMBL/GenBank/DDBJ whole genome shotgun (WGS) entry which is preliminary data.</text>
</comment>
<accession>A0ACB0ZAM1</accession>
<dbReference type="Proteomes" id="UP001497535">
    <property type="component" value="Unassembled WGS sequence"/>
</dbReference>
<protein>
    <submittedName>
        <fullName evidence="1">Uncharacterized protein</fullName>
    </submittedName>
</protein>
<reference evidence="1" key="1">
    <citation type="submission" date="2023-11" db="EMBL/GenBank/DDBJ databases">
        <authorList>
            <person name="Poullet M."/>
        </authorList>
    </citation>
    <scope>NUCLEOTIDE SEQUENCE</scope>
    <source>
        <strain evidence="1">E1834</strain>
    </source>
</reference>
<sequence length="282" mass="33229">MRRKKIKILIKIHRAIKENWYNFELNEETAPYYQIRDQLSVDGKLIKKDSESQIIIPEKLKIIILNLIHNGHYGIVRCKSKARKYVWWPNINRDIEDFVKLCQVCQKYAPEEPKLSKYYEWPESKTCFERIHIDLAGPFLGKNFLVVIDSYSRFPWVFEIKNTNSAAVIKKLRGIFATFGPPNTLVSDNGRQLVSFEFDSFLEEYGIKHLRSPAYHPPSNGLVERFIQTFKNGIKKMLDSSIPLKLPEKLFCLNIEHHRTTPLMGNLRQSFFLNERLKHRST</sequence>
<keyword evidence="2" id="KW-1185">Reference proteome</keyword>
<proteinExistence type="predicted"/>
<evidence type="ECO:0000313" key="2">
    <source>
        <dbReference type="Proteomes" id="UP001497535"/>
    </source>
</evidence>
<gene>
    <name evidence="1" type="ORF">MENTE1834_LOCUS22751</name>
</gene>